<dbReference type="Gene3D" id="3.10.20.90">
    <property type="entry name" value="Phosphatidylinositol 3-kinase Catalytic Subunit, Chain A, domain 1"/>
    <property type="match status" value="3"/>
</dbReference>
<comment type="caution">
    <text evidence="2">The sequence shown here is derived from an EMBL/GenBank/DDBJ whole genome shotgun (WGS) entry which is preliminary data.</text>
</comment>
<feature type="region of interest" description="Disordered" evidence="1">
    <location>
        <begin position="85"/>
        <end position="181"/>
    </location>
</feature>
<feature type="compositionally biased region" description="Low complexity" evidence="1">
    <location>
        <begin position="17"/>
        <end position="38"/>
    </location>
</feature>
<organism evidence="2 3">
    <name type="scientific">Gymnopilus junonius</name>
    <name type="common">Spectacular rustgill mushroom</name>
    <name type="synonym">Gymnopilus spectabilis subsp. junonius</name>
    <dbReference type="NCBI Taxonomy" id="109634"/>
    <lineage>
        <taxon>Eukaryota</taxon>
        <taxon>Fungi</taxon>
        <taxon>Dikarya</taxon>
        <taxon>Basidiomycota</taxon>
        <taxon>Agaricomycotina</taxon>
        <taxon>Agaricomycetes</taxon>
        <taxon>Agaricomycetidae</taxon>
        <taxon>Agaricales</taxon>
        <taxon>Agaricineae</taxon>
        <taxon>Hymenogastraceae</taxon>
        <taxon>Gymnopilus</taxon>
    </lineage>
</organism>
<feature type="compositionally biased region" description="Polar residues" evidence="1">
    <location>
        <begin position="39"/>
        <end position="48"/>
    </location>
</feature>
<feature type="compositionally biased region" description="Polar residues" evidence="1">
    <location>
        <begin position="92"/>
        <end position="105"/>
    </location>
</feature>
<gene>
    <name evidence="2" type="ORF">CPB84DRAFT_1793598</name>
</gene>
<dbReference type="EMBL" id="JADNYJ010000152">
    <property type="protein sequence ID" value="KAF8879087.1"/>
    <property type="molecule type" value="Genomic_DNA"/>
</dbReference>
<accession>A0A9P5NCB2</accession>
<reference evidence="2" key="1">
    <citation type="submission" date="2020-11" db="EMBL/GenBank/DDBJ databases">
        <authorList>
            <consortium name="DOE Joint Genome Institute"/>
            <person name="Ahrendt S."/>
            <person name="Riley R."/>
            <person name="Andreopoulos W."/>
            <person name="LaButti K."/>
            <person name="Pangilinan J."/>
            <person name="Ruiz-duenas F.J."/>
            <person name="Barrasa J.M."/>
            <person name="Sanchez-Garcia M."/>
            <person name="Camarero S."/>
            <person name="Miyauchi S."/>
            <person name="Serrano A."/>
            <person name="Linde D."/>
            <person name="Babiker R."/>
            <person name="Drula E."/>
            <person name="Ayuso-Fernandez I."/>
            <person name="Pacheco R."/>
            <person name="Padilla G."/>
            <person name="Ferreira P."/>
            <person name="Barriuso J."/>
            <person name="Kellner H."/>
            <person name="Castanera R."/>
            <person name="Alfaro M."/>
            <person name="Ramirez L."/>
            <person name="Pisabarro A.G."/>
            <person name="Kuo A."/>
            <person name="Tritt A."/>
            <person name="Lipzen A."/>
            <person name="He G."/>
            <person name="Yan M."/>
            <person name="Ng V."/>
            <person name="Cullen D."/>
            <person name="Martin F."/>
            <person name="Rosso M.-N."/>
            <person name="Henrissat B."/>
            <person name="Hibbett D."/>
            <person name="Martinez A.T."/>
            <person name="Grigoriev I.V."/>
        </authorList>
    </citation>
    <scope>NUCLEOTIDE SEQUENCE</scope>
    <source>
        <strain evidence="2">AH 44721</strain>
    </source>
</reference>
<dbReference type="Proteomes" id="UP000724874">
    <property type="component" value="Unassembled WGS sequence"/>
</dbReference>
<name>A0A9P5NCB2_GYMJU</name>
<evidence type="ECO:0000313" key="2">
    <source>
        <dbReference type="EMBL" id="KAF8879087.1"/>
    </source>
</evidence>
<evidence type="ECO:0000256" key="1">
    <source>
        <dbReference type="SAM" id="MobiDB-lite"/>
    </source>
</evidence>
<sequence>MDSTTSRPRPRPRPRPLTKSSSTTDGPSSTPGASSSSTQIPLASSTSPGKKRVIEVIDTDEMFMRNTDRTYQTWQRLDQIDRKMSKIEKETTASSDDSDNGTPSPRRNRNKNKKVKQALPSWQRSQAMTRLLSKDISDNDSDDDVEFLGDSSTPNTKANGKRKRQERSRSRSITPPPSVPFHQIQNAKNLVRQALNINPRPPSPKFDPDDSTDTIVLLPELKAIAQEIKDKHLYSSLAPEAVVAGSGEHIVINVTWHPHPKALEAQKQDWQYRIDRSESFRDLFEAVAEDAGIPSANVVMTYQNNRFFPSITPLILKIWSDSAHLDAYEQTTWKYMQENQDTSRFTASQTATAAASTSTSTSYKTNGPIEIDSDSDNDDGVQVLGTSTTFGATTTSASSPSPTYTYTQPTESDAESEAEGGKFKLILRSSLTTKDITLTVRPTTKCGAIVKAFLNKAGLADKYHEVFAEGGVAAAAARAPEPAKKKGGRKAKRGAAAVAAAAVPVKDPRLCIDGDKMDNATEIGDMDLEDGDMVEVVGL</sequence>
<feature type="region of interest" description="Disordered" evidence="1">
    <location>
        <begin position="1"/>
        <end position="53"/>
    </location>
</feature>
<evidence type="ECO:0000313" key="3">
    <source>
        <dbReference type="Proteomes" id="UP000724874"/>
    </source>
</evidence>
<keyword evidence="3" id="KW-1185">Reference proteome</keyword>
<dbReference type="CDD" id="cd01763">
    <property type="entry name" value="Ubl_SUMO_like"/>
    <property type="match status" value="1"/>
</dbReference>
<feature type="region of interest" description="Disordered" evidence="1">
    <location>
        <begin position="356"/>
        <end position="419"/>
    </location>
</feature>
<dbReference type="OrthoDB" id="3365399at2759"/>
<evidence type="ECO:0008006" key="4">
    <source>
        <dbReference type="Google" id="ProtNLM"/>
    </source>
</evidence>
<protein>
    <recommendedName>
        <fullName evidence="4">Rad60/SUMO-like domain-containing protein</fullName>
    </recommendedName>
</protein>
<feature type="compositionally biased region" description="Basic residues" evidence="1">
    <location>
        <begin position="106"/>
        <end position="116"/>
    </location>
</feature>
<feature type="compositionally biased region" description="Low complexity" evidence="1">
    <location>
        <begin position="385"/>
        <end position="407"/>
    </location>
</feature>
<feature type="compositionally biased region" description="Acidic residues" evidence="1">
    <location>
        <begin position="138"/>
        <end position="147"/>
    </location>
</feature>
<proteinExistence type="predicted"/>
<dbReference type="AlphaFoldDB" id="A0A9P5NCB2"/>